<keyword evidence="2" id="KW-1185">Reference proteome</keyword>
<name>A0A9P7YGZ6_9HELO</name>
<dbReference type="AlphaFoldDB" id="A0A9P7YGZ6"/>
<dbReference type="EMBL" id="MU251501">
    <property type="protein sequence ID" value="KAG9233425.1"/>
    <property type="molecule type" value="Genomic_DNA"/>
</dbReference>
<sequence>MFQSECKDESFNYKGLPPEIRLQILGLALPLEVDGRLPPVLFVFHHDTIFYTEATKVYKKINYVVTWKTKAEFQALRLPEILEIRHLKTVIRNDLFGDYIYYDEEQLPVNLERHSILLENKLESLFIDAFNFPHAYKSIFCGLIPTHWYKLILISKALRKFVIRFRVLPNGCSRNWMELRRGTIGRLDEIFSVTSLVVIRGDEAIYTWEGDLQPRDALYQYPDAWEVAM</sequence>
<accession>A0A9P7YGZ6</accession>
<evidence type="ECO:0000313" key="2">
    <source>
        <dbReference type="Proteomes" id="UP000824998"/>
    </source>
</evidence>
<dbReference type="Proteomes" id="UP000824998">
    <property type="component" value="Unassembled WGS sequence"/>
</dbReference>
<proteinExistence type="predicted"/>
<organism evidence="1 2">
    <name type="scientific">Amylocarpus encephaloides</name>
    <dbReference type="NCBI Taxonomy" id="45428"/>
    <lineage>
        <taxon>Eukaryota</taxon>
        <taxon>Fungi</taxon>
        <taxon>Dikarya</taxon>
        <taxon>Ascomycota</taxon>
        <taxon>Pezizomycotina</taxon>
        <taxon>Leotiomycetes</taxon>
        <taxon>Helotiales</taxon>
        <taxon>Helotiales incertae sedis</taxon>
        <taxon>Amylocarpus</taxon>
    </lineage>
</organism>
<gene>
    <name evidence="1" type="ORF">BJ875DRAFT_464183</name>
</gene>
<protein>
    <submittedName>
        <fullName evidence="1">Uncharacterized protein</fullName>
    </submittedName>
</protein>
<evidence type="ECO:0000313" key="1">
    <source>
        <dbReference type="EMBL" id="KAG9233425.1"/>
    </source>
</evidence>
<reference evidence="1" key="1">
    <citation type="journal article" date="2021" name="IMA Fungus">
        <title>Genomic characterization of three marine fungi, including Emericellopsis atlantica sp. nov. with signatures of a generalist lifestyle and marine biomass degradation.</title>
        <authorList>
            <person name="Hagestad O.C."/>
            <person name="Hou L."/>
            <person name="Andersen J.H."/>
            <person name="Hansen E.H."/>
            <person name="Altermark B."/>
            <person name="Li C."/>
            <person name="Kuhnert E."/>
            <person name="Cox R.J."/>
            <person name="Crous P.W."/>
            <person name="Spatafora J.W."/>
            <person name="Lail K."/>
            <person name="Amirebrahimi M."/>
            <person name="Lipzen A."/>
            <person name="Pangilinan J."/>
            <person name="Andreopoulos W."/>
            <person name="Hayes R.D."/>
            <person name="Ng V."/>
            <person name="Grigoriev I.V."/>
            <person name="Jackson S.A."/>
            <person name="Sutton T.D.S."/>
            <person name="Dobson A.D.W."/>
            <person name="Rama T."/>
        </authorList>
    </citation>
    <scope>NUCLEOTIDE SEQUENCE</scope>
    <source>
        <strain evidence="1">TRa018bII</strain>
    </source>
</reference>
<comment type="caution">
    <text evidence="1">The sequence shown here is derived from an EMBL/GenBank/DDBJ whole genome shotgun (WGS) entry which is preliminary data.</text>
</comment>